<dbReference type="PANTHER" id="PTHR43479:SF7">
    <property type="entry name" value="TETR-FAMILY TRANSCRIPTIONAL REGULATOR"/>
    <property type="match status" value="1"/>
</dbReference>
<sequence>MEAAVSRISREGPSDARQVRSRNALTGALLELLEEKPFDQLTIREISARAGTGYATFFRHYPTKEALLSDVASEEIADLLARTLPVLYDSNSFESTRALCGHVAEHRNLWAALLTGGAAGIVREEFIRQARQLPRDMVERKSWLPADLGVVYGTGGTIDLLAWWLSQDEAYSPEEIAAILNRLIIAPLISGERSPASA</sequence>
<gene>
    <name evidence="4" type="ORF">WG901_14450</name>
</gene>
<organism evidence="4 5">
    <name type="scientific">Novosphingobium anseongense</name>
    <dbReference type="NCBI Taxonomy" id="3133436"/>
    <lineage>
        <taxon>Bacteria</taxon>
        <taxon>Pseudomonadati</taxon>
        <taxon>Pseudomonadota</taxon>
        <taxon>Alphaproteobacteria</taxon>
        <taxon>Sphingomonadales</taxon>
        <taxon>Sphingomonadaceae</taxon>
        <taxon>Novosphingobium</taxon>
    </lineage>
</organism>
<dbReference type="Pfam" id="PF14278">
    <property type="entry name" value="TetR_C_8"/>
    <property type="match status" value="1"/>
</dbReference>
<keyword evidence="5" id="KW-1185">Reference proteome</keyword>
<dbReference type="Proteomes" id="UP001361239">
    <property type="component" value="Unassembled WGS sequence"/>
</dbReference>
<proteinExistence type="predicted"/>
<dbReference type="InterPro" id="IPR009057">
    <property type="entry name" value="Homeodomain-like_sf"/>
</dbReference>
<dbReference type="Pfam" id="PF00440">
    <property type="entry name" value="TetR_N"/>
    <property type="match status" value="1"/>
</dbReference>
<evidence type="ECO:0000256" key="1">
    <source>
        <dbReference type="ARBA" id="ARBA00023125"/>
    </source>
</evidence>
<evidence type="ECO:0000256" key="2">
    <source>
        <dbReference type="PROSITE-ProRule" id="PRU00335"/>
    </source>
</evidence>
<dbReference type="InterPro" id="IPR001647">
    <property type="entry name" value="HTH_TetR"/>
</dbReference>
<feature type="DNA-binding region" description="H-T-H motif" evidence="2">
    <location>
        <begin position="42"/>
        <end position="61"/>
    </location>
</feature>
<dbReference type="PANTHER" id="PTHR43479">
    <property type="entry name" value="ACREF/ENVCD OPERON REPRESSOR-RELATED"/>
    <property type="match status" value="1"/>
</dbReference>
<reference evidence="4 5" key="1">
    <citation type="submission" date="2024-03" db="EMBL/GenBank/DDBJ databases">
        <authorList>
            <person name="Jo J.-H."/>
        </authorList>
    </citation>
    <scope>NUCLEOTIDE SEQUENCE [LARGE SCALE GENOMIC DNA]</scope>
    <source>
        <strain evidence="4 5">PS1R-30</strain>
    </source>
</reference>
<protein>
    <submittedName>
        <fullName evidence="4">TetR/AcrR family transcriptional regulator</fullName>
    </submittedName>
</protein>
<dbReference type="SUPFAM" id="SSF46689">
    <property type="entry name" value="Homeodomain-like"/>
    <property type="match status" value="1"/>
</dbReference>
<dbReference type="PROSITE" id="PS50977">
    <property type="entry name" value="HTH_TETR_2"/>
    <property type="match status" value="1"/>
</dbReference>
<dbReference type="Gene3D" id="1.10.357.10">
    <property type="entry name" value="Tetracycline Repressor, domain 2"/>
    <property type="match status" value="1"/>
</dbReference>
<dbReference type="InterPro" id="IPR039532">
    <property type="entry name" value="TetR_C_Firmicutes"/>
</dbReference>
<name>A0ABU8RXN0_9SPHN</name>
<accession>A0ABU8RXN0</accession>
<dbReference type="InterPro" id="IPR050624">
    <property type="entry name" value="HTH-type_Tx_Regulator"/>
</dbReference>
<keyword evidence="1 2" id="KW-0238">DNA-binding</keyword>
<evidence type="ECO:0000313" key="4">
    <source>
        <dbReference type="EMBL" id="MEJ5977846.1"/>
    </source>
</evidence>
<dbReference type="RefSeq" id="WP_339587798.1">
    <property type="nucleotide sequence ID" value="NZ_JBBHJZ010000003.1"/>
</dbReference>
<comment type="caution">
    <text evidence="4">The sequence shown here is derived from an EMBL/GenBank/DDBJ whole genome shotgun (WGS) entry which is preliminary data.</text>
</comment>
<evidence type="ECO:0000313" key="5">
    <source>
        <dbReference type="Proteomes" id="UP001361239"/>
    </source>
</evidence>
<evidence type="ECO:0000259" key="3">
    <source>
        <dbReference type="PROSITE" id="PS50977"/>
    </source>
</evidence>
<feature type="domain" description="HTH tetR-type" evidence="3">
    <location>
        <begin position="19"/>
        <end position="79"/>
    </location>
</feature>
<dbReference type="EMBL" id="JBBHJZ010000003">
    <property type="protein sequence ID" value="MEJ5977846.1"/>
    <property type="molecule type" value="Genomic_DNA"/>
</dbReference>